<dbReference type="Proteomes" id="UP001283361">
    <property type="component" value="Unassembled WGS sequence"/>
</dbReference>
<sequence length="67" mass="7916">MELTQDERFPLFSKSWRDYPTLARVGDTCYPVSRPETWGTGRRTETPRYGITVCPNDFIDLRPVTYR</sequence>
<comment type="caution">
    <text evidence="1">The sequence shown here is derived from an EMBL/GenBank/DDBJ whole genome shotgun (WGS) entry which is preliminary data.</text>
</comment>
<protein>
    <submittedName>
        <fullName evidence="1">Uncharacterized protein</fullName>
    </submittedName>
</protein>
<keyword evidence="2" id="KW-1185">Reference proteome</keyword>
<gene>
    <name evidence="1" type="ORF">RRG08_060720</name>
</gene>
<reference evidence="1" key="1">
    <citation type="journal article" date="2023" name="G3 (Bethesda)">
        <title>A reference genome for the long-term kleptoplast-retaining sea slug Elysia crispata morphotype clarki.</title>
        <authorList>
            <person name="Eastman K.E."/>
            <person name="Pendleton A.L."/>
            <person name="Shaikh M.A."/>
            <person name="Suttiyut T."/>
            <person name="Ogas R."/>
            <person name="Tomko P."/>
            <person name="Gavelis G."/>
            <person name="Widhalm J.R."/>
            <person name="Wisecaver J.H."/>
        </authorList>
    </citation>
    <scope>NUCLEOTIDE SEQUENCE</scope>
    <source>
        <strain evidence="1">ECLA1</strain>
    </source>
</reference>
<evidence type="ECO:0000313" key="2">
    <source>
        <dbReference type="Proteomes" id="UP001283361"/>
    </source>
</evidence>
<name>A0AAE0XNC9_9GAST</name>
<dbReference type="EMBL" id="JAWDGP010007967">
    <property type="protein sequence ID" value="KAK3698813.1"/>
    <property type="molecule type" value="Genomic_DNA"/>
</dbReference>
<evidence type="ECO:0000313" key="1">
    <source>
        <dbReference type="EMBL" id="KAK3698813.1"/>
    </source>
</evidence>
<dbReference type="AlphaFoldDB" id="A0AAE0XNC9"/>
<accession>A0AAE0XNC9</accession>
<organism evidence="1 2">
    <name type="scientific">Elysia crispata</name>
    <name type="common">lettuce slug</name>
    <dbReference type="NCBI Taxonomy" id="231223"/>
    <lineage>
        <taxon>Eukaryota</taxon>
        <taxon>Metazoa</taxon>
        <taxon>Spiralia</taxon>
        <taxon>Lophotrochozoa</taxon>
        <taxon>Mollusca</taxon>
        <taxon>Gastropoda</taxon>
        <taxon>Heterobranchia</taxon>
        <taxon>Euthyneura</taxon>
        <taxon>Panpulmonata</taxon>
        <taxon>Sacoglossa</taxon>
        <taxon>Placobranchoidea</taxon>
        <taxon>Plakobranchidae</taxon>
        <taxon>Elysia</taxon>
    </lineage>
</organism>
<proteinExistence type="predicted"/>